<evidence type="ECO:0000313" key="3">
    <source>
        <dbReference type="EMBL" id="CAL6014157.1"/>
    </source>
</evidence>
<dbReference type="PRINTS" id="PR00449">
    <property type="entry name" value="RASTRNSFRMNG"/>
</dbReference>
<organism evidence="3 4">
    <name type="scientific">Hexamita inflata</name>
    <dbReference type="NCBI Taxonomy" id="28002"/>
    <lineage>
        <taxon>Eukaryota</taxon>
        <taxon>Metamonada</taxon>
        <taxon>Diplomonadida</taxon>
        <taxon>Hexamitidae</taxon>
        <taxon>Hexamitinae</taxon>
        <taxon>Hexamita</taxon>
    </lineage>
</organism>
<dbReference type="InterPro" id="IPR001806">
    <property type="entry name" value="Small_GTPase"/>
</dbReference>
<evidence type="ECO:0000256" key="2">
    <source>
        <dbReference type="ARBA" id="ARBA00023134"/>
    </source>
</evidence>
<dbReference type="Pfam" id="PF00071">
    <property type="entry name" value="Ras"/>
    <property type="match status" value="1"/>
</dbReference>
<comment type="caution">
    <text evidence="3">The sequence shown here is derived from an EMBL/GenBank/DDBJ whole genome shotgun (WGS) entry which is preliminary data.</text>
</comment>
<keyword evidence="2" id="KW-0342">GTP-binding</keyword>
<reference evidence="3 4" key="1">
    <citation type="submission" date="2024-07" db="EMBL/GenBank/DDBJ databases">
        <authorList>
            <person name="Akdeniz Z."/>
        </authorList>
    </citation>
    <scope>NUCLEOTIDE SEQUENCE [LARGE SCALE GENOMIC DNA]</scope>
</reference>
<dbReference type="Proteomes" id="UP001642409">
    <property type="component" value="Unassembled WGS sequence"/>
</dbReference>
<keyword evidence="1" id="KW-0547">Nucleotide-binding</keyword>
<proteinExistence type="predicted"/>
<dbReference type="PANTHER" id="PTHR24073">
    <property type="entry name" value="DRAB5-RELATED"/>
    <property type="match status" value="1"/>
</dbReference>
<dbReference type="EMBL" id="CAXDID020000070">
    <property type="protein sequence ID" value="CAL6014157.1"/>
    <property type="molecule type" value="Genomic_DNA"/>
</dbReference>
<dbReference type="InterPro" id="IPR027417">
    <property type="entry name" value="P-loop_NTPase"/>
</dbReference>
<evidence type="ECO:0000256" key="1">
    <source>
        <dbReference type="ARBA" id="ARBA00022741"/>
    </source>
</evidence>
<evidence type="ECO:0000313" key="4">
    <source>
        <dbReference type="Proteomes" id="UP001642409"/>
    </source>
</evidence>
<gene>
    <name evidence="3" type="ORF">HINF_LOCUS24134</name>
</gene>
<sequence>MEWQFDLEFSGDTQPNLTSKPFLLKRSFLAKGLFIFFVLFELDSFLLQYMEMNFQCSVDKITNRFQYILHFTQMSKNSEYKIIIQDDIISLHSIEDIFSPYCPQSNSSFVNKIKQQKRFNEVHEYNIAVMGISQAGQTSLCKRLSKNTFSKTKHTTKQDKYVAYLESVNVKLNLYDLVGMRNQNIIEENQTVIRGSQYAFIVFSVVDSNWHQQVINWISFVKCVNKQCAIILIGNKTDLDINTVDYFDPVSKWNINTFIKCSAKTGENLQQINNIQWLEEYDFEEIHGKC</sequence>
<dbReference type="NCBIfam" id="TIGR00231">
    <property type="entry name" value="small_GTP"/>
    <property type="match status" value="1"/>
</dbReference>
<dbReference type="Gene3D" id="3.40.50.300">
    <property type="entry name" value="P-loop containing nucleotide triphosphate hydrolases"/>
    <property type="match status" value="1"/>
</dbReference>
<name>A0ABP1IEE3_9EUKA</name>
<dbReference type="SUPFAM" id="SSF52540">
    <property type="entry name" value="P-loop containing nucleoside triphosphate hydrolases"/>
    <property type="match status" value="1"/>
</dbReference>
<dbReference type="SMART" id="SM00173">
    <property type="entry name" value="RAS"/>
    <property type="match status" value="1"/>
</dbReference>
<keyword evidence="4" id="KW-1185">Reference proteome</keyword>
<dbReference type="SMART" id="SM00175">
    <property type="entry name" value="RAB"/>
    <property type="match status" value="1"/>
</dbReference>
<protein>
    <submittedName>
        <fullName evidence="3">Rab1a</fullName>
    </submittedName>
</protein>
<dbReference type="InterPro" id="IPR005225">
    <property type="entry name" value="Small_GTP-bd"/>
</dbReference>
<accession>A0ABP1IEE3</accession>